<dbReference type="AlphaFoldDB" id="A0A9P1CFY7"/>
<dbReference type="InterPro" id="IPR004087">
    <property type="entry name" value="KH_dom"/>
</dbReference>
<evidence type="ECO:0000256" key="2">
    <source>
        <dbReference type="ARBA" id="ARBA00022884"/>
    </source>
</evidence>
<dbReference type="Gene3D" id="3.30.310.210">
    <property type="match status" value="1"/>
</dbReference>
<dbReference type="PROSITE" id="PS50139">
    <property type="entry name" value="Z_BINDING"/>
    <property type="match status" value="2"/>
</dbReference>
<keyword evidence="2 3" id="KW-0694">RNA-binding</keyword>
<dbReference type="Gene3D" id="1.10.10.10">
    <property type="entry name" value="Winged helix-like DNA-binding domain superfamily/Winged helix DNA-binding domain"/>
    <property type="match status" value="2"/>
</dbReference>
<dbReference type="CDD" id="cd00105">
    <property type="entry name" value="KH-I"/>
    <property type="match status" value="1"/>
</dbReference>
<dbReference type="InterPro" id="IPR036612">
    <property type="entry name" value="KH_dom_type_1_sf"/>
</dbReference>
<dbReference type="InterPro" id="IPR042371">
    <property type="entry name" value="Z_dom"/>
</dbReference>
<comment type="caution">
    <text evidence="6">The sequence shown here is derived from an EMBL/GenBank/DDBJ whole genome shotgun (WGS) entry which is preliminary data.</text>
</comment>
<dbReference type="Pfam" id="PF02295">
    <property type="entry name" value="z-alpha"/>
    <property type="match status" value="1"/>
</dbReference>
<organism evidence="6">
    <name type="scientific">Cladocopium goreaui</name>
    <dbReference type="NCBI Taxonomy" id="2562237"/>
    <lineage>
        <taxon>Eukaryota</taxon>
        <taxon>Sar</taxon>
        <taxon>Alveolata</taxon>
        <taxon>Dinophyceae</taxon>
        <taxon>Suessiales</taxon>
        <taxon>Symbiodiniaceae</taxon>
        <taxon>Cladocopium</taxon>
    </lineage>
</organism>
<keyword evidence="1" id="KW-0677">Repeat</keyword>
<dbReference type="InterPro" id="IPR004088">
    <property type="entry name" value="KH_dom_type_1"/>
</dbReference>
<proteinExistence type="predicted"/>
<dbReference type="GO" id="GO:0003723">
    <property type="term" value="F:RNA binding"/>
    <property type="evidence" value="ECO:0007669"/>
    <property type="project" value="UniProtKB-UniRule"/>
</dbReference>
<protein>
    <submittedName>
        <fullName evidence="7">Protein BTR1 (Binding to ToMV RNA 1)</fullName>
    </submittedName>
</protein>
<dbReference type="SMART" id="SM00322">
    <property type="entry name" value="KH"/>
    <property type="match status" value="3"/>
</dbReference>
<evidence type="ECO:0000313" key="6">
    <source>
        <dbReference type="EMBL" id="CAI3990775.1"/>
    </source>
</evidence>
<dbReference type="Gene3D" id="3.30.1370.10">
    <property type="entry name" value="K Homology domain, type 1"/>
    <property type="match status" value="1"/>
</dbReference>
<dbReference type="GO" id="GO:0003726">
    <property type="term" value="F:double-stranded RNA adenosine deaminase activity"/>
    <property type="evidence" value="ECO:0007669"/>
    <property type="project" value="InterPro"/>
</dbReference>
<dbReference type="EMBL" id="CAMXCT010001513">
    <property type="protein sequence ID" value="CAI3990775.1"/>
    <property type="molecule type" value="Genomic_DNA"/>
</dbReference>
<evidence type="ECO:0000259" key="5">
    <source>
        <dbReference type="PROSITE" id="PS50139"/>
    </source>
</evidence>
<dbReference type="Pfam" id="PF00013">
    <property type="entry name" value="KH_1"/>
    <property type="match status" value="2"/>
</dbReference>
<dbReference type="SUPFAM" id="SSF46785">
    <property type="entry name" value="Winged helix' DNA-binding domain"/>
    <property type="match status" value="1"/>
</dbReference>
<dbReference type="OrthoDB" id="441329at2759"/>
<evidence type="ECO:0000313" key="7">
    <source>
        <dbReference type="EMBL" id="CAL4778087.1"/>
    </source>
</evidence>
<feature type="domain" description="Z-binding" evidence="5">
    <location>
        <begin position="39"/>
        <end position="109"/>
    </location>
</feature>
<keyword evidence="8" id="KW-1185">Reference proteome</keyword>
<feature type="signal peptide" evidence="4">
    <location>
        <begin position="1"/>
        <end position="20"/>
    </location>
</feature>
<accession>A0A9P1CFY7</accession>
<feature type="domain" description="Z-binding" evidence="5">
    <location>
        <begin position="118"/>
        <end position="187"/>
    </location>
</feature>
<dbReference type="InterPro" id="IPR036388">
    <property type="entry name" value="WH-like_DNA-bd_sf"/>
</dbReference>
<dbReference type="PROSITE" id="PS50084">
    <property type="entry name" value="KH_TYPE_1"/>
    <property type="match status" value="2"/>
</dbReference>
<name>A0A9P1CFY7_9DINO</name>
<dbReference type="SMART" id="SM00550">
    <property type="entry name" value="Zalpha"/>
    <property type="match status" value="2"/>
</dbReference>
<dbReference type="InterPro" id="IPR036390">
    <property type="entry name" value="WH_DNA-bd_sf"/>
</dbReference>
<evidence type="ECO:0000256" key="3">
    <source>
        <dbReference type="PROSITE-ProRule" id="PRU00117"/>
    </source>
</evidence>
<reference evidence="7 8" key="2">
    <citation type="submission" date="2024-05" db="EMBL/GenBank/DDBJ databases">
        <authorList>
            <person name="Chen Y."/>
            <person name="Shah S."/>
            <person name="Dougan E. K."/>
            <person name="Thang M."/>
            <person name="Chan C."/>
        </authorList>
    </citation>
    <scope>NUCLEOTIDE SEQUENCE [LARGE SCALE GENOMIC DNA]</scope>
</reference>
<evidence type="ECO:0000256" key="1">
    <source>
        <dbReference type="ARBA" id="ARBA00022737"/>
    </source>
</evidence>
<reference evidence="6" key="1">
    <citation type="submission" date="2022-10" db="EMBL/GenBank/DDBJ databases">
        <authorList>
            <person name="Chen Y."/>
            <person name="Dougan E. K."/>
            <person name="Chan C."/>
            <person name="Rhodes N."/>
            <person name="Thang M."/>
        </authorList>
    </citation>
    <scope>NUCLEOTIDE SEQUENCE</scope>
</reference>
<dbReference type="EMBL" id="CAMXCT020001513">
    <property type="protein sequence ID" value="CAL1144150.1"/>
    <property type="molecule type" value="Genomic_DNA"/>
</dbReference>
<evidence type="ECO:0000256" key="4">
    <source>
        <dbReference type="SAM" id="SignalP"/>
    </source>
</evidence>
<dbReference type="Proteomes" id="UP001152797">
    <property type="component" value="Unassembled WGS sequence"/>
</dbReference>
<gene>
    <name evidence="6" type="ORF">C1SCF055_LOCUS17732</name>
</gene>
<sequence>MIWIFQLSTSFVSFVSVGFGSDVARRACRARVVMSAGTSVEDQSLKQRILEYLKATGDWVPLSTIVKVSKKWGATKKKDVNRCLYALKDQGLVELITTENANPQWKALAPGTGGLDKGGVDVDPTEKIMDYFRRTAGTESTSLAIAKAVIGKDGTASNVNRFLYSLKNKGQIELKKKDGKPYWKLAGVQGDQDAPKRQTHISQVDEELLEEVRKALEGQKKFRDLAASLKPAEPEDFHRKLEDVLDLVRSKANECLANGAKAATLELIGSAAYGVQINGSDRDYVLRLNEGESGRILPEDWNYFAEELNQSLKESFGKDACVVLGKIAIQVFAPGLPELQFVPSKGDFEYEKVPYSNLVAGTKSGFGRDKVHKNITVFFESYPGAKNAAVVAKALFIPAVADLNKEPWSLILTHILYREASRRKKRKASWDEDDWGGKDDWGGTDLFRLLIRDLGSWPTDPQASSVGMAARWAKNPENPNVLTALDTWADIARDLQGGKGPCSLLEFSRVTRAAHSEKRVKEMKSARVVRPFDFYIHAPDRAAPTTCQLAYSRRSTAVSAMKRGHEDVGHAAGPATWRKREGPKMKYCLKVLIPDVFASFLLRDKGSLKDELQQESESRLVFSNKGDFFPDTQLRVLGVYSDVSDGVTRALDLILGKMREHCAEDESVRRQPPPGCEMVGKEEGELILRLVLSREMTGLLIGSQGANIKELRRDSGCKINIRDDAVAAHRLTTLMGSPEQLQMALQKLAENMKTEAETESEEFQHYQRVINFGEEGAGWGYGKGGPGPGHGGSAKGGGYPPHSNFGPNVSGGLGFLGQDLDSMPPGTAELPYSISCALPAQLVPALIGRSGDFIRSIEERTGAKVDIAREGVEGYRKMECIGPLVCIYAAHSLMMHRLQVPAVQRRSSSEVVLPLRSRKK</sequence>
<keyword evidence="4" id="KW-0732">Signal</keyword>
<dbReference type="EMBL" id="CAMXCT030001513">
    <property type="protein sequence ID" value="CAL4778087.1"/>
    <property type="molecule type" value="Genomic_DNA"/>
</dbReference>
<dbReference type="SUPFAM" id="SSF54791">
    <property type="entry name" value="Eukaryotic type KH-domain (KH-domain type I)"/>
    <property type="match status" value="3"/>
</dbReference>
<dbReference type="PANTHER" id="PTHR10288">
    <property type="entry name" value="KH DOMAIN CONTAINING RNA BINDING PROTEIN"/>
    <property type="match status" value="1"/>
</dbReference>
<feature type="chain" id="PRO_5043270387" evidence="4">
    <location>
        <begin position="21"/>
        <end position="920"/>
    </location>
</feature>
<evidence type="ECO:0000313" key="8">
    <source>
        <dbReference type="Proteomes" id="UP001152797"/>
    </source>
</evidence>